<dbReference type="EMBL" id="JAGGKQ010000009">
    <property type="protein sequence ID" value="MBP1922548.1"/>
    <property type="molecule type" value="Genomic_DNA"/>
</dbReference>
<organism evidence="3 4">
    <name type="scientific">Halorubrum alkaliphilum</name>
    <dbReference type="NCBI Taxonomy" id="261290"/>
    <lineage>
        <taxon>Archaea</taxon>
        <taxon>Methanobacteriati</taxon>
        <taxon>Methanobacteriota</taxon>
        <taxon>Stenosarchaea group</taxon>
        <taxon>Halobacteria</taxon>
        <taxon>Halobacteriales</taxon>
        <taxon>Haloferacaceae</taxon>
        <taxon>Halorubrum</taxon>
    </lineage>
</organism>
<dbReference type="Proteomes" id="UP000823588">
    <property type="component" value="Unassembled WGS sequence"/>
</dbReference>
<sequence>MINGSNADDGTHSRREFIALGGAAGVTGLAGCSAEPVDDTNGEGSGNGDENGVVGDGDDDRVLTVGTFGSFVDAPSISPGEWLKDEFESRYDAELQYATPDNELNYYVERAASGAQMDADLYVGVNTEDLVQIDEAYDGDLFVSDLEVDGDEEIRDGLRFDPFGRTVPYDTGYVSLVYDSTETEAPETFEGLLEEEHRGDLIAQNPGSSTTGLRFVLHTVHRFGDEGEYDYLDFWADLQENDVRVTDAWDAAYTSWSEGEAPMVVSYSTDQVFASQDGADLDQHQIRFLNDEAYATPSGMALFEDAENPELARQFMSFMLEPDVQGEIVERNVSFPATETAELPADYDELAHEPDVPVTFDYDELQGSMEGWVSEWERQLAGN</sequence>
<dbReference type="Gene3D" id="3.40.190.10">
    <property type="entry name" value="Periplasmic binding protein-like II"/>
    <property type="match status" value="2"/>
</dbReference>
<dbReference type="GO" id="GO:0030975">
    <property type="term" value="F:thiamine binding"/>
    <property type="evidence" value="ECO:0007669"/>
    <property type="project" value="InterPro"/>
</dbReference>
<dbReference type="PANTHER" id="PTHR30006:SF2">
    <property type="entry name" value="ABC TRANSPORTER SUBSTRATE-BINDING PROTEIN"/>
    <property type="match status" value="1"/>
</dbReference>
<dbReference type="InterPro" id="IPR005948">
    <property type="entry name" value="ThiB-like"/>
</dbReference>
<keyword evidence="4" id="KW-1185">Reference proteome</keyword>
<dbReference type="NCBIfam" id="TIGR01254">
    <property type="entry name" value="sfuA"/>
    <property type="match status" value="1"/>
</dbReference>
<dbReference type="Pfam" id="PF13343">
    <property type="entry name" value="SBP_bac_6"/>
    <property type="match status" value="1"/>
</dbReference>
<evidence type="ECO:0000256" key="2">
    <source>
        <dbReference type="SAM" id="MobiDB-lite"/>
    </source>
</evidence>
<protein>
    <submittedName>
        <fullName evidence="3">Thiamine transport system substrate-binding protein</fullName>
    </submittedName>
</protein>
<name>A0A8T4GDM4_9EURY</name>
<dbReference type="AlphaFoldDB" id="A0A8T4GDM4"/>
<dbReference type="SUPFAM" id="SSF53850">
    <property type="entry name" value="Periplasmic binding protein-like II"/>
    <property type="match status" value="1"/>
</dbReference>
<comment type="caution">
    <text evidence="3">The sequence shown here is derived from an EMBL/GenBank/DDBJ whole genome shotgun (WGS) entry which is preliminary data.</text>
</comment>
<evidence type="ECO:0000313" key="4">
    <source>
        <dbReference type="Proteomes" id="UP000823588"/>
    </source>
</evidence>
<dbReference type="GO" id="GO:0015888">
    <property type="term" value="P:thiamine transport"/>
    <property type="evidence" value="ECO:0007669"/>
    <property type="project" value="InterPro"/>
</dbReference>
<dbReference type="OrthoDB" id="130870at2157"/>
<dbReference type="RefSeq" id="WP_209484799.1">
    <property type="nucleotide sequence ID" value="NZ_JAGGKQ010000009.1"/>
</dbReference>
<gene>
    <name evidence="3" type="ORF">J2751_001558</name>
</gene>
<feature type="region of interest" description="Disordered" evidence="2">
    <location>
        <begin position="34"/>
        <end position="59"/>
    </location>
</feature>
<evidence type="ECO:0000313" key="3">
    <source>
        <dbReference type="EMBL" id="MBP1922548.1"/>
    </source>
</evidence>
<accession>A0A8T4GDM4</accession>
<keyword evidence="1" id="KW-0732">Signal</keyword>
<dbReference type="PANTHER" id="PTHR30006">
    <property type="entry name" value="THIAMINE-BINDING PERIPLASMIC PROTEIN-RELATED"/>
    <property type="match status" value="1"/>
</dbReference>
<evidence type="ECO:0000256" key="1">
    <source>
        <dbReference type="ARBA" id="ARBA00022729"/>
    </source>
</evidence>
<proteinExistence type="predicted"/>
<reference evidence="3" key="1">
    <citation type="submission" date="2021-03" db="EMBL/GenBank/DDBJ databases">
        <title>Genomic Encyclopedia of Type Strains, Phase IV (KMG-IV): sequencing the most valuable type-strain genomes for metagenomic binning, comparative biology and taxonomic classification.</title>
        <authorList>
            <person name="Goeker M."/>
        </authorList>
    </citation>
    <scope>NUCLEOTIDE SEQUENCE</scope>
    <source>
        <strain evidence="3">DSM 23564</strain>
    </source>
</reference>